<evidence type="ECO:0000313" key="9">
    <source>
        <dbReference type="EMBL" id="KAJ5377800.1"/>
    </source>
</evidence>
<dbReference type="RefSeq" id="XP_056556663.1">
    <property type="nucleotide sequence ID" value="XM_056698138.1"/>
</dbReference>
<dbReference type="InterPro" id="IPR052374">
    <property type="entry name" value="SERAC1"/>
</dbReference>
<keyword evidence="6" id="KW-0496">Mitochondrion</keyword>
<evidence type="ECO:0000259" key="8">
    <source>
        <dbReference type="Pfam" id="PF05057"/>
    </source>
</evidence>
<accession>A0A9W9VFQ2</accession>
<dbReference type="GO" id="GO:0016020">
    <property type="term" value="C:membrane"/>
    <property type="evidence" value="ECO:0007669"/>
    <property type="project" value="UniProtKB-SubCell"/>
</dbReference>
<dbReference type="AlphaFoldDB" id="A0A9W9VFQ2"/>
<evidence type="ECO:0000256" key="5">
    <source>
        <dbReference type="ARBA" id="ARBA00022824"/>
    </source>
</evidence>
<dbReference type="Pfam" id="PF05057">
    <property type="entry name" value="DUF676"/>
    <property type="match status" value="1"/>
</dbReference>
<keyword evidence="9" id="KW-0378">Hydrolase</keyword>
<keyword evidence="7" id="KW-0472">Membrane</keyword>
<comment type="caution">
    <text evidence="9">The sequence shown here is derived from an EMBL/GenBank/DDBJ whole genome shotgun (WGS) entry which is preliminary data.</text>
</comment>
<feature type="domain" description="DUF676" evidence="8">
    <location>
        <begin position="30"/>
        <end position="236"/>
    </location>
</feature>
<evidence type="ECO:0000256" key="1">
    <source>
        <dbReference type="ARBA" id="ARBA00004173"/>
    </source>
</evidence>
<evidence type="ECO:0000256" key="3">
    <source>
        <dbReference type="ARBA" id="ARBA00004370"/>
    </source>
</evidence>
<dbReference type="GO" id="GO:0072330">
    <property type="term" value="P:monocarboxylic acid biosynthetic process"/>
    <property type="evidence" value="ECO:0007669"/>
    <property type="project" value="UniProtKB-ARBA"/>
</dbReference>
<dbReference type="GO" id="GO:0016787">
    <property type="term" value="F:hydrolase activity"/>
    <property type="evidence" value="ECO:0007669"/>
    <property type="project" value="UniProtKB-KW"/>
</dbReference>
<reference evidence="9" key="1">
    <citation type="submission" date="2022-11" db="EMBL/GenBank/DDBJ databases">
        <authorList>
            <person name="Petersen C."/>
        </authorList>
    </citation>
    <scope>NUCLEOTIDE SEQUENCE</scope>
    <source>
        <strain evidence="9">IBT 29864</strain>
    </source>
</reference>
<organism evidence="9 10">
    <name type="scientific">Penicillium cataractarum</name>
    <dbReference type="NCBI Taxonomy" id="2100454"/>
    <lineage>
        <taxon>Eukaryota</taxon>
        <taxon>Fungi</taxon>
        <taxon>Dikarya</taxon>
        <taxon>Ascomycota</taxon>
        <taxon>Pezizomycotina</taxon>
        <taxon>Eurotiomycetes</taxon>
        <taxon>Eurotiomycetidae</taxon>
        <taxon>Eurotiales</taxon>
        <taxon>Aspergillaceae</taxon>
        <taxon>Penicillium</taxon>
    </lineage>
</organism>
<dbReference type="GO" id="GO:0017000">
    <property type="term" value="P:antibiotic biosynthetic process"/>
    <property type="evidence" value="ECO:0007669"/>
    <property type="project" value="UniProtKB-ARBA"/>
</dbReference>
<dbReference type="EMBL" id="JAPZBS010000004">
    <property type="protein sequence ID" value="KAJ5377800.1"/>
    <property type="molecule type" value="Genomic_DNA"/>
</dbReference>
<gene>
    <name evidence="9" type="ORF">N7496_005209</name>
</gene>
<dbReference type="GO" id="GO:0005783">
    <property type="term" value="C:endoplasmic reticulum"/>
    <property type="evidence" value="ECO:0007669"/>
    <property type="project" value="UniProtKB-SubCell"/>
</dbReference>
<dbReference type="GO" id="GO:0005739">
    <property type="term" value="C:mitochondrion"/>
    <property type="evidence" value="ECO:0007669"/>
    <property type="project" value="UniProtKB-SubCell"/>
</dbReference>
<proteinExistence type="inferred from homology"/>
<dbReference type="PANTHER" id="PTHR48182">
    <property type="entry name" value="PROTEIN SERAC1"/>
    <property type="match status" value="1"/>
</dbReference>
<keyword evidence="10" id="KW-1185">Reference proteome</keyword>
<name>A0A9W9VFQ2_9EURO</name>
<reference evidence="9" key="2">
    <citation type="journal article" date="2023" name="IMA Fungus">
        <title>Comparative genomic study of the Penicillium genus elucidates a diverse pangenome and 15 lateral gene transfer events.</title>
        <authorList>
            <person name="Petersen C."/>
            <person name="Sorensen T."/>
            <person name="Nielsen M.R."/>
            <person name="Sondergaard T.E."/>
            <person name="Sorensen J.L."/>
            <person name="Fitzpatrick D.A."/>
            <person name="Frisvad J.C."/>
            <person name="Nielsen K.L."/>
        </authorList>
    </citation>
    <scope>NUCLEOTIDE SEQUENCE</scope>
    <source>
        <strain evidence="9">IBT 29864</strain>
    </source>
</reference>
<keyword evidence="5" id="KW-0256">Endoplasmic reticulum</keyword>
<evidence type="ECO:0000256" key="2">
    <source>
        <dbReference type="ARBA" id="ARBA00004240"/>
    </source>
</evidence>
<dbReference type="InterPro" id="IPR007751">
    <property type="entry name" value="DUF676_lipase-like"/>
</dbReference>
<dbReference type="SUPFAM" id="SSF53474">
    <property type="entry name" value="alpha/beta-Hydrolases"/>
    <property type="match status" value="1"/>
</dbReference>
<evidence type="ECO:0000256" key="4">
    <source>
        <dbReference type="ARBA" id="ARBA00007920"/>
    </source>
</evidence>
<sequence length="364" mass="39626">MTESTSSTGPIREGLGDVLFDPKENGKVDIVFVHGLSGDRVDTWTYKQDDISQFWPKTLLPTDCPTARIVSFGYNSDFAYFFPPDNAKGISTDLTIDNYSSSLLHALVGLRGKTNTTDRPIIFVAHSLGGLVVANALSRPHGTDEAAKEIADRTIGTLFLGTPFHGSAKAKYGRFAADILSYFKTTASQNIHDLEESSAKLISINNTFAKFLKERDRSRTKPFLEVACFFEDESLYRGRIKIGKIVTKESASWLGVDALSISKDHIAMCKFRDEDSADYKNVVGKLCQWIKEMDKAQSLTSGGVRGLDAQSIVITQGNVDNRGITNHGGTVLGNVSGTAKDANKIMGSVTYNGIRPGVPGEPII</sequence>
<dbReference type="Gene3D" id="3.40.50.1820">
    <property type="entry name" value="alpha/beta hydrolase"/>
    <property type="match status" value="1"/>
</dbReference>
<dbReference type="PANTHER" id="PTHR48182:SF2">
    <property type="entry name" value="PROTEIN SERAC1"/>
    <property type="match status" value="1"/>
</dbReference>
<evidence type="ECO:0000313" key="10">
    <source>
        <dbReference type="Proteomes" id="UP001147782"/>
    </source>
</evidence>
<comment type="subcellular location">
    <subcellularLocation>
        <location evidence="2">Endoplasmic reticulum</location>
    </subcellularLocation>
    <subcellularLocation>
        <location evidence="3">Membrane</location>
    </subcellularLocation>
    <subcellularLocation>
        <location evidence="1">Mitochondrion</location>
    </subcellularLocation>
</comment>
<dbReference type="OrthoDB" id="427518at2759"/>
<evidence type="ECO:0000256" key="6">
    <source>
        <dbReference type="ARBA" id="ARBA00023128"/>
    </source>
</evidence>
<dbReference type="InterPro" id="IPR029058">
    <property type="entry name" value="AB_hydrolase_fold"/>
</dbReference>
<evidence type="ECO:0000256" key="7">
    <source>
        <dbReference type="ARBA" id="ARBA00023136"/>
    </source>
</evidence>
<protein>
    <submittedName>
        <fullName evidence="9">Alpha/Beta hydrolase protein</fullName>
    </submittedName>
</protein>
<dbReference type="GeneID" id="81437317"/>
<comment type="similarity">
    <text evidence="4">Belongs to the putative lipase ROG1 family.</text>
</comment>
<dbReference type="Proteomes" id="UP001147782">
    <property type="component" value="Unassembled WGS sequence"/>
</dbReference>